<dbReference type="PANTHER" id="PTHR45798">
    <property type="entry name" value="RING-H2 FINGER PROTEIN ATL61-RELATED-RELATED"/>
    <property type="match status" value="1"/>
</dbReference>
<organism evidence="7 8">
    <name type="scientific">Phytophthora lilii</name>
    <dbReference type="NCBI Taxonomy" id="2077276"/>
    <lineage>
        <taxon>Eukaryota</taxon>
        <taxon>Sar</taxon>
        <taxon>Stramenopiles</taxon>
        <taxon>Oomycota</taxon>
        <taxon>Peronosporomycetes</taxon>
        <taxon>Peronosporales</taxon>
        <taxon>Peronosporaceae</taxon>
        <taxon>Phytophthora</taxon>
    </lineage>
</organism>
<dbReference type="InterPro" id="IPR001841">
    <property type="entry name" value="Znf_RING"/>
</dbReference>
<evidence type="ECO:0000256" key="5">
    <source>
        <dbReference type="SAM" id="MobiDB-lite"/>
    </source>
</evidence>
<keyword evidence="2 4" id="KW-0863">Zinc-finger</keyword>
<accession>A0A9W6WUK9</accession>
<evidence type="ECO:0000259" key="6">
    <source>
        <dbReference type="PROSITE" id="PS50089"/>
    </source>
</evidence>
<protein>
    <submittedName>
        <fullName evidence="7">Unnamed protein product</fullName>
    </submittedName>
</protein>
<keyword evidence="1" id="KW-0479">Metal-binding</keyword>
<sequence length="270" mass="29244">MRLRAIEEKHLGPRPDLRTLRSRYSRSLDDCARDAPPQSLYSKELSSFLEDAEKRSVALVAKPYAAGDIFEDKEDLDGADTVETTVVQEAEECAICLETMDVGDAIFTTACGHSFHWSCLKEIQKSDSSNYDKCPSCRAVMEEMQIKKQCDHPRVRLGHRFCRDCGAAVTEQDAKPRADESGGAMGGTGMRMSTPSGGTDLNQPVSRVACPSGHMFLVQVAGQAGGGAGGRNNYGFGARGGLGGNRMPSRGMSMGYPGSYYRSTNAYSEL</sequence>
<feature type="domain" description="RING-type" evidence="6">
    <location>
        <begin position="93"/>
        <end position="138"/>
    </location>
</feature>
<keyword evidence="3" id="KW-0862">Zinc</keyword>
<gene>
    <name evidence="7" type="ORF">Plil01_001175200</name>
</gene>
<proteinExistence type="predicted"/>
<dbReference type="InterPro" id="IPR013083">
    <property type="entry name" value="Znf_RING/FYVE/PHD"/>
</dbReference>
<evidence type="ECO:0000256" key="2">
    <source>
        <dbReference type="ARBA" id="ARBA00022771"/>
    </source>
</evidence>
<comment type="caution">
    <text evidence="7">The sequence shown here is derived from an EMBL/GenBank/DDBJ whole genome shotgun (WGS) entry which is preliminary data.</text>
</comment>
<dbReference type="CDD" id="cd16448">
    <property type="entry name" value="RING-H2"/>
    <property type="match status" value="1"/>
</dbReference>
<evidence type="ECO:0000313" key="8">
    <source>
        <dbReference type="Proteomes" id="UP001165083"/>
    </source>
</evidence>
<dbReference type="EMBL" id="BSXW01000690">
    <property type="protein sequence ID" value="GMF27996.1"/>
    <property type="molecule type" value="Genomic_DNA"/>
</dbReference>
<feature type="compositionally biased region" description="Polar residues" evidence="5">
    <location>
        <begin position="191"/>
        <end position="200"/>
    </location>
</feature>
<dbReference type="AlphaFoldDB" id="A0A9W6WUK9"/>
<evidence type="ECO:0000256" key="1">
    <source>
        <dbReference type="ARBA" id="ARBA00022723"/>
    </source>
</evidence>
<evidence type="ECO:0000256" key="3">
    <source>
        <dbReference type="ARBA" id="ARBA00022833"/>
    </source>
</evidence>
<dbReference type="PANTHER" id="PTHR45798:SF97">
    <property type="entry name" value="ALCOHOL-SENSITIVE RING FINGER PROTEIN 1"/>
    <property type="match status" value="1"/>
</dbReference>
<evidence type="ECO:0000256" key="4">
    <source>
        <dbReference type="PROSITE-ProRule" id="PRU00175"/>
    </source>
</evidence>
<dbReference type="Proteomes" id="UP001165083">
    <property type="component" value="Unassembled WGS sequence"/>
</dbReference>
<name>A0A9W6WUK9_9STRA</name>
<dbReference type="SUPFAM" id="SSF57850">
    <property type="entry name" value="RING/U-box"/>
    <property type="match status" value="1"/>
</dbReference>
<reference evidence="7" key="1">
    <citation type="submission" date="2023-04" db="EMBL/GenBank/DDBJ databases">
        <title>Phytophthora lilii NBRC 32176.</title>
        <authorList>
            <person name="Ichikawa N."/>
            <person name="Sato H."/>
            <person name="Tonouchi N."/>
        </authorList>
    </citation>
    <scope>NUCLEOTIDE SEQUENCE</scope>
    <source>
        <strain evidence="7">NBRC 32176</strain>
    </source>
</reference>
<dbReference type="Gene3D" id="3.30.40.10">
    <property type="entry name" value="Zinc/RING finger domain, C3HC4 (zinc finger)"/>
    <property type="match status" value="1"/>
</dbReference>
<dbReference type="PROSITE" id="PS50089">
    <property type="entry name" value="ZF_RING_2"/>
    <property type="match status" value="1"/>
</dbReference>
<dbReference type="OrthoDB" id="8062037at2759"/>
<dbReference type="InterPro" id="IPR052788">
    <property type="entry name" value="RING-type_E3_ligase_ATL"/>
</dbReference>
<evidence type="ECO:0000313" key="7">
    <source>
        <dbReference type="EMBL" id="GMF27996.1"/>
    </source>
</evidence>
<keyword evidence="8" id="KW-1185">Reference proteome</keyword>
<dbReference type="SMART" id="SM00184">
    <property type="entry name" value="RING"/>
    <property type="match status" value="1"/>
</dbReference>
<dbReference type="GO" id="GO:0008270">
    <property type="term" value="F:zinc ion binding"/>
    <property type="evidence" value="ECO:0007669"/>
    <property type="project" value="UniProtKB-KW"/>
</dbReference>
<dbReference type="Pfam" id="PF13639">
    <property type="entry name" value="zf-RING_2"/>
    <property type="match status" value="1"/>
</dbReference>
<feature type="region of interest" description="Disordered" evidence="5">
    <location>
        <begin position="173"/>
        <end position="200"/>
    </location>
</feature>